<dbReference type="Pfam" id="PF02836">
    <property type="entry name" value="Glyco_hydro_2_C"/>
    <property type="match status" value="1"/>
</dbReference>
<dbReference type="InterPro" id="IPR036156">
    <property type="entry name" value="Beta-gal/glucu_dom_sf"/>
</dbReference>
<reference evidence="10" key="1">
    <citation type="submission" date="2023-03" db="EMBL/GenBank/DDBJ databases">
        <title>Edaphobacter sp.</title>
        <authorList>
            <person name="Huber K.J."/>
            <person name="Papendorf J."/>
            <person name="Pilke C."/>
            <person name="Bunk B."/>
            <person name="Sproeer C."/>
            <person name="Pester M."/>
        </authorList>
    </citation>
    <scope>NUCLEOTIDE SEQUENCE</scope>
    <source>
        <strain evidence="10">DSM 109919</strain>
    </source>
</reference>
<dbReference type="InterPro" id="IPR040605">
    <property type="entry name" value="Glyco_hydro2_dom5"/>
</dbReference>
<proteinExistence type="inferred from homology"/>
<dbReference type="SUPFAM" id="SSF51445">
    <property type="entry name" value="(Trans)glycosidases"/>
    <property type="match status" value="1"/>
</dbReference>
<keyword evidence="3" id="KW-0326">Glycosidase</keyword>
<dbReference type="SUPFAM" id="SSF49303">
    <property type="entry name" value="beta-Galactosidase/glucuronidase domain"/>
    <property type="match status" value="1"/>
</dbReference>
<dbReference type="AlphaFoldDB" id="A0AAU7CYD9"/>
<evidence type="ECO:0000259" key="8">
    <source>
        <dbReference type="Pfam" id="PF16355"/>
    </source>
</evidence>
<gene>
    <name evidence="10" type="ORF">P4G45_00845</name>
</gene>
<evidence type="ECO:0000256" key="2">
    <source>
        <dbReference type="ARBA" id="ARBA00022801"/>
    </source>
</evidence>
<evidence type="ECO:0000256" key="1">
    <source>
        <dbReference type="ARBA" id="ARBA00007401"/>
    </source>
</evidence>
<feature type="signal peptide" evidence="4">
    <location>
        <begin position="1"/>
        <end position="26"/>
    </location>
</feature>
<sequence length="853" mass="92521">MQRTLRQMTVALMAALPMFGASGLAAQPGAARQQLNADANWKFSLGDPADAQAQSFDDSTWRTVDLPHDWSIEGVPDEKNLTGSGGGYFPAGVGWYRRTFTAPSDWKGKRVSVVFDGVASNATVYLNGKKLGVHPYAYTSFRFDLTPGLDFSKSNVLAVRVDNSEQPSSRWYTGAGIYRHVRITVTERVHVSPWGVFISTPEASTSGAKVAIRTQVQNDSTDPAEVSVSTTLLSAQGKSVGKERSALSVGAGAHEEMSQQIALPHPELWSPETPALYRAVTEIVQGGKVIDRVETNFGVRTLAWSVDKGLVLNGKSIKLTGGSVHHDDGPLGAAAFDRAEQRKVELLKAAGFNAVRTAHNPPSPAFLDACDRLGLLVLDEPFDVWTKSKAKYDYARFFKDWWQQDVDSMVLRDRNHPSIILWGIGNEIPEAWTSEGAPIAKQLAARVRSLDSTRPLTEAFPGATYTPSTDAVMAQLDIVGYNYNLEANHAKDHQRVPNRIMVTTESLPAAEFSEWKLVHEQPYIVGEFVWTAMDYLGESGIGSWSAETPEQAAQADKVAGFLNQAMSNMGADGKNPFETLATPDGKPNPMMSLMFPGFPWHAASAGDLDLTGYRKPQSYYRDILWNGGDRVFATVRVPEPDGKKIVAIGWSVYPTLPSWTWPGLEGKDMQVEVYAGTEKVRLYLNDKLIGEMPTTVEQQRKALFTVAYAPGTLKAVGVNGNSEVATSLLQTAGDSAKLRLTADRTILQADGGDLAYVTVEAIDAQGRVQPNATSEVKFSLSGPGSILAVGNGDGRSKESYQGDHRSLFHGRALVVVRASGTPGSIRLLATAPDLGESQVTIRSESESPKATLQ</sequence>
<evidence type="ECO:0000256" key="3">
    <source>
        <dbReference type="ARBA" id="ARBA00023295"/>
    </source>
</evidence>
<dbReference type="GO" id="GO:0005975">
    <property type="term" value="P:carbohydrate metabolic process"/>
    <property type="evidence" value="ECO:0007669"/>
    <property type="project" value="InterPro"/>
</dbReference>
<dbReference type="GO" id="GO:0004553">
    <property type="term" value="F:hydrolase activity, hydrolyzing O-glycosyl compounds"/>
    <property type="evidence" value="ECO:0007669"/>
    <property type="project" value="InterPro"/>
</dbReference>
<feature type="domain" description="Glycoside hydrolase family 2 catalytic" evidence="6">
    <location>
        <begin position="307"/>
        <end position="537"/>
    </location>
</feature>
<evidence type="ECO:0000259" key="6">
    <source>
        <dbReference type="Pfam" id="PF02836"/>
    </source>
</evidence>
<evidence type="ECO:0000259" key="5">
    <source>
        <dbReference type="Pfam" id="PF00703"/>
    </source>
</evidence>
<dbReference type="RefSeq" id="WP_348267806.1">
    <property type="nucleotide sequence ID" value="NZ_CP121194.1"/>
</dbReference>
<dbReference type="PROSITE" id="PS00608">
    <property type="entry name" value="GLYCOSYL_HYDROL_F2_2"/>
    <property type="match status" value="1"/>
</dbReference>
<feature type="chain" id="PRO_5043526233" evidence="4">
    <location>
        <begin position="27"/>
        <end position="853"/>
    </location>
</feature>
<name>A0AAU7CYD9_9BACT</name>
<feature type="domain" description="Glycosyl hydrolases family 2 sugar binding" evidence="7">
    <location>
        <begin position="39"/>
        <end position="182"/>
    </location>
</feature>
<dbReference type="InterPro" id="IPR013783">
    <property type="entry name" value="Ig-like_fold"/>
</dbReference>
<dbReference type="EMBL" id="CP121194">
    <property type="protein sequence ID" value="XBH10300.1"/>
    <property type="molecule type" value="Genomic_DNA"/>
</dbReference>
<dbReference type="InterPro" id="IPR006101">
    <property type="entry name" value="Glyco_hydro_2"/>
</dbReference>
<evidence type="ECO:0000259" key="9">
    <source>
        <dbReference type="Pfam" id="PF18565"/>
    </source>
</evidence>
<dbReference type="InterPro" id="IPR008979">
    <property type="entry name" value="Galactose-bd-like_sf"/>
</dbReference>
<feature type="domain" description="Glycoside hydrolase family 2" evidence="9">
    <location>
        <begin position="738"/>
        <end position="840"/>
    </location>
</feature>
<dbReference type="SUPFAM" id="SSF49785">
    <property type="entry name" value="Galactose-binding domain-like"/>
    <property type="match status" value="1"/>
</dbReference>
<dbReference type="Pfam" id="PF02837">
    <property type="entry name" value="Glyco_hydro_2_N"/>
    <property type="match status" value="1"/>
</dbReference>
<dbReference type="InterPro" id="IPR023232">
    <property type="entry name" value="Glyco_hydro_2_AS"/>
</dbReference>
<keyword evidence="4" id="KW-0732">Signal</keyword>
<evidence type="ECO:0000259" key="7">
    <source>
        <dbReference type="Pfam" id="PF02837"/>
    </source>
</evidence>
<dbReference type="Gene3D" id="3.20.20.80">
    <property type="entry name" value="Glycosidases"/>
    <property type="match status" value="1"/>
</dbReference>
<dbReference type="Gene3D" id="2.60.40.10">
    <property type="entry name" value="Immunoglobulins"/>
    <property type="match status" value="3"/>
</dbReference>
<dbReference type="PANTHER" id="PTHR42732:SF1">
    <property type="entry name" value="BETA-MANNOSIDASE"/>
    <property type="match status" value="1"/>
</dbReference>
<dbReference type="PANTHER" id="PTHR42732">
    <property type="entry name" value="BETA-GALACTOSIDASE"/>
    <property type="match status" value="1"/>
</dbReference>
<dbReference type="KEGG" id="epl:P4G45_00845"/>
<dbReference type="InterPro" id="IPR006103">
    <property type="entry name" value="Glyco_hydro_2_cat"/>
</dbReference>
<dbReference type="InterPro" id="IPR006102">
    <property type="entry name" value="Ig-like_GH2"/>
</dbReference>
<dbReference type="Pfam" id="PF16355">
    <property type="entry name" value="DUF4982"/>
    <property type="match status" value="1"/>
</dbReference>
<dbReference type="PRINTS" id="PR00132">
    <property type="entry name" value="GLHYDRLASE2"/>
</dbReference>
<evidence type="ECO:0000256" key="4">
    <source>
        <dbReference type="SAM" id="SignalP"/>
    </source>
</evidence>
<dbReference type="InterPro" id="IPR051913">
    <property type="entry name" value="GH2_Domain-Containing"/>
</dbReference>
<feature type="domain" description="DUF4982" evidence="8">
    <location>
        <begin position="666"/>
        <end position="725"/>
    </location>
</feature>
<dbReference type="Pfam" id="PF18565">
    <property type="entry name" value="Glyco_hydro2_C5"/>
    <property type="match status" value="1"/>
</dbReference>
<accession>A0AAU7CYD9</accession>
<protein>
    <submittedName>
        <fullName evidence="10">Glycoside hydrolase family 2 TIM barrel-domain containing protein</fullName>
    </submittedName>
</protein>
<dbReference type="InterPro" id="IPR017853">
    <property type="entry name" value="GH"/>
</dbReference>
<dbReference type="InterPro" id="IPR006104">
    <property type="entry name" value="Glyco_hydro_2_N"/>
</dbReference>
<evidence type="ECO:0000313" key="10">
    <source>
        <dbReference type="EMBL" id="XBH10300.1"/>
    </source>
</evidence>
<feature type="domain" description="Glycoside hydrolase family 2 immunoglobulin-like beta-sandwich" evidence="5">
    <location>
        <begin position="196"/>
        <end position="300"/>
    </location>
</feature>
<dbReference type="InterPro" id="IPR032311">
    <property type="entry name" value="DUF4982"/>
</dbReference>
<dbReference type="Gene3D" id="2.60.120.260">
    <property type="entry name" value="Galactose-binding domain-like"/>
    <property type="match status" value="1"/>
</dbReference>
<organism evidence="10">
    <name type="scientific">Edaphobacter paludis</name>
    <dbReference type="NCBI Taxonomy" id="3035702"/>
    <lineage>
        <taxon>Bacteria</taxon>
        <taxon>Pseudomonadati</taxon>
        <taxon>Acidobacteriota</taxon>
        <taxon>Terriglobia</taxon>
        <taxon>Terriglobales</taxon>
        <taxon>Acidobacteriaceae</taxon>
        <taxon>Edaphobacter</taxon>
    </lineage>
</organism>
<keyword evidence="2 10" id="KW-0378">Hydrolase</keyword>
<dbReference type="Pfam" id="PF00703">
    <property type="entry name" value="Glyco_hydro_2"/>
    <property type="match status" value="1"/>
</dbReference>
<comment type="similarity">
    <text evidence="1">Belongs to the glycosyl hydrolase 2 family.</text>
</comment>